<evidence type="ECO:0000256" key="1">
    <source>
        <dbReference type="ARBA" id="ARBA00023224"/>
    </source>
</evidence>
<proteinExistence type="inferred from homology"/>
<dbReference type="Gene3D" id="1.10.287.950">
    <property type="entry name" value="Methyl-accepting chemotaxis protein"/>
    <property type="match status" value="1"/>
</dbReference>
<dbReference type="PRINTS" id="PR00260">
    <property type="entry name" value="CHEMTRNSDUCR"/>
</dbReference>
<dbReference type="STRING" id="1489064.WH96_13715"/>
<dbReference type="Proteomes" id="UP000035444">
    <property type="component" value="Unassembled WGS sequence"/>
</dbReference>
<dbReference type="PATRIC" id="fig|1489064.4.peg.4085"/>
<dbReference type="Pfam" id="PF00015">
    <property type="entry name" value="MCPsignal"/>
    <property type="match status" value="1"/>
</dbReference>
<dbReference type="GO" id="GO:0016020">
    <property type="term" value="C:membrane"/>
    <property type="evidence" value="ECO:0007669"/>
    <property type="project" value="InterPro"/>
</dbReference>
<keyword evidence="6" id="KW-1185">Reference proteome</keyword>
<gene>
    <name evidence="5" type="ORF">WH96_13715</name>
</gene>
<dbReference type="EMBL" id="LAQL01000008">
    <property type="protein sequence ID" value="KLN60235.1"/>
    <property type="molecule type" value="Genomic_DNA"/>
</dbReference>
<sequence length="123" mass="12763">MNPNKGAIEQSIDKIFDEIAQLSIEIENVGQVAQQIDAIARQTNLLALNATIEAARAGDAGKGFAVVAGEVKQLAGQTSQATTEIGGIVQSLSSHVEQLKTISTKARDGLPSNEISSDMGMGA</sequence>
<evidence type="ECO:0000313" key="6">
    <source>
        <dbReference type="Proteomes" id="UP000035444"/>
    </source>
</evidence>
<dbReference type="GO" id="GO:0007165">
    <property type="term" value="P:signal transduction"/>
    <property type="evidence" value="ECO:0007669"/>
    <property type="project" value="UniProtKB-KW"/>
</dbReference>
<evidence type="ECO:0000259" key="4">
    <source>
        <dbReference type="PROSITE" id="PS50111"/>
    </source>
</evidence>
<dbReference type="GO" id="GO:0004888">
    <property type="term" value="F:transmembrane signaling receptor activity"/>
    <property type="evidence" value="ECO:0007669"/>
    <property type="project" value="InterPro"/>
</dbReference>
<reference evidence="5 6" key="1">
    <citation type="submission" date="2015-03" db="EMBL/GenBank/DDBJ databases">
        <title>Genome Sequence of Kiloniella spongiae MEBiC09566, isolated from a marine sponge.</title>
        <authorList>
            <person name="Shao Z."/>
            <person name="Wang L."/>
            <person name="Li X."/>
        </authorList>
    </citation>
    <scope>NUCLEOTIDE SEQUENCE [LARGE SCALE GENOMIC DNA]</scope>
    <source>
        <strain evidence="5 6">MEBiC09566</strain>
    </source>
</reference>
<accession>A0A0H2MU48</accession>
<comment type="caution">
    <text evidence="5">The sequence shown here is derived from an EMBL/GenBank/DDBJ whole genome shotgun (WGS) entry which is preliminary data.</text>
</comment>
<dbReference type="OrthoDB" id="5179380at2"/>
<feature type="domain" description="Methyl-accepting transducer" evidence="4">
    <location>
        <begin position="1"/>
        <end position="98"/>
    </location>
</feature>
<organism evidence="5 6">
    <name type="scientific">Kiloniella spongiae</name>
    <dbReference type="NCBI Taxonomy" id="1489064"/>
    <lineage>
        <taxon>Bacteria</taxon>
        <taxon>Pseudomonadati</taxon>
        <taxon>Pseudomonadota</taxon>
        <taxon>Alphaproteobacteria</taxon>
        <taxon>Rhodospirillales</taxon>
        <taxon>Kiloniellaceae</taxon>
        <taxon>Kiloniella</taxon>
    </lineage>
</organism>
<dbReference type="PANTHER" id="PTHR32089:SF112">
    <property type="entry name" value="LYSOZYME-LIKE PROTEIN-RELATED"/>
    <property type="match status" value="1"/>
</dbReference>
<dbReference type="GO" id="GO:0006935">
    <property type="term" value="P:chemotaxis"/>
    <property type="evidence" value="ECO:0007669"/>
    <property type="project" value="InterPro"/>
</dbReference>
<dbReference type="InterPro" id="IPR004090">
    <property type="entry name" value="Chemotax_Me-accpt_rcpt"/>
</dbReference>
<evidence type="ECO:0000256" key="3">
    <source>
        <dbReference type="PROSITE-ProRule" id="PRU00284"/>
    </source>
</evidence>
<dbReference type="PANTHER" id="PTHR32089">
    <property type="entry name" value="METHYL-ACCEPTING CHEMOTAXIS PROTEIN MCPB"/>
    <property type="match status" value="1"/>
</dbReference>
<dbReference type="SUPFAM" id="SSF58104">
    <property type="entry name" value="Methyl-accepting chemotaxis protein (MCP) signaling domain"/>
    <property type="match status" value="1"/>
</dbReference>
<dbReference type="AlphaFoldDB" id="A0A0H2MU48"/>
<dbReference type="PROSITE" id="PS50111">
    <property type="entry name" value="CHEMOTAXIS_TRANSDUC_2"/>
    <property type="match status" value="1"/>
</dbReference>
<comment type="similarity">
    <text evidence="2">Belongs to the methyl-accepting chemotaxis (MCP) protein family.</text>
</comment>
<name>A0A0H2MU48_9PROT</name>
<evidence type="ECO:0000256" key="2">
    <source>
        <dbReference type="ARBA" id="ARBA00029447"/>
    </source>
</evidence>
<keyword evidence="1 3" id="KW-0807">Transducer</keyword>
<dbReference type="InterPro" id="IPR004089">
    <property type="entry name" value="MCPsignal_dom"/>
</dbReference>
<protein>
    <submittedName>
        <fullName evidence="5">Chemotaxis protein</fullName>
    </submittedName>
</protein>
<evidence type="ECO:0000313" key="5">
    <source>
        <dbReference type="EMBL" id="KLN60235.1"/>
    </source>
</evidence>